<sequence>MFLSGWTIRGAHPSALRHRHFVSAVSTDTRWRWSRSPARRTAHIPVSMGAGWHSGEPPFPLSDDEDERRRDAQRLGVEPPVPPPTIPTLGSSSGTALLEAETAWLIDEVRRWLDTEWEELTVHEEIAKAAAAAAIYYRWRMEAEREPCDVGSLVLAVSTELLAGPHFQVDRETWQKAYVNNFNVGNRVGDLYMIRFHADDDDDDDGDGREDGQRASNDVCQCAGISVEDAEAILQRARERGLAVGKEPPVMPNPGPPQPNPVKRAPRPRSQFRTTYSKKNTEFALQTPQDAFMREAHFHDVMRMRRMVRERGLYGDLAEALDTERAEAKYPTSKEWMWAPEPPDAKSAKGDEEEDEEEEQESPAPDEIPVDVPFDAWNVGVQDIHEFDRHLFFMYTLYGDLDDVVINRVVNKTAEAAGHQQLLQPRFEMRDLITDDASLTAEQLASFAVDLATDALVAERRARGQPLPQGEELETLRKKTANDLDTLVETTYGEELMRMALEEQDPDFAMRSAVVKYLLAVNWTE</sequence>
<accession>A0AAV9ITP1</accession>
<comment type="caution">
    <text evidence="2">The sequence shown here is derived from an EMBL/GenBank/DDBJ whole genome shotgun (WGS) entry which is preliminary data.</text>
</comment>
<feature type="region of interest" description="Disordered" evidence="1">
    <location>
        <begin position="47"/>
        <end position="92"/>
    </location>
</feature>
<gene>
    <name evidence="2" type="ORF">CDCA_CDCA05G1673</name>
</gene>
<protein>
    <submittedName>
        <fullName evidence="2">Uncharacterized protein</fullName>
    </submittedName>
</protein>
<feature type="region of interest" description="Disordered" evidence="1">
    <location>
        <begin position="336"/>
        <end position="370"/>
    </location>
</feature>
<name>A0AAV9ITP1_CYACA</name>
<reference evidence="2 3" key="1">
    <citation type="submission" date="2022-07" db="EMBL/GenBank/DDBJ databases">
        <title>Genome-wide signatures of adaptation to extreme environments.</title>
        <authorList>
            <person name="Cho C.H."/>
            <person name="Yoon H.S."/>
        </authorList>
    </citation>
    <scope>NUCLEOTIDE SEQUENCE [LARGE SCALE GENOMIC DNA]</scope>
    <source>
        <strain evidence="2 3">DBV 063 E5</strain>
    </source>
</reference>
<dbReference type="EMBL" id="JANCYW010000005">
    <property type="protein sequence ID" value="KAK4535648.1"/>
    <property type="molecule type" value="Genomic_DNA"/>
</dbReference>
<feature type="compositionally biased region" description="Pro residues" evidence="1">
    <location>
        <begin position="249"/>
        <end position="260"/>
    </location>
</feature>
<feature type="region of interest" description="Disordered" evidence="1">
    <location>
        <begin position="242"/>
        <end position="275"/>
    </location>
</feature>
<dbReference type="AlphaFoldDB" id="A0AAV9ITP1"/>
<proteinExistence type="predicted"/>
<feature type="compositionally biased region" description="Acidic residues" evidence="1">
    <location>
        <begin position="351"/>
        <end position="361"/>
    </location>
</feature>
<dbReference type="Proteomes" id="UP001301350">
    <property type="component" value="Unassembled WGS sequence"/>
</dbReference>
<keyword evidence="3" id="KW-1185">Reference proteome</keyword>
<organism evidence="2 3">
    <name type="scientific">Cyanidium caldarium</name>
    <name type="common">Red alga</name>
    <dbReference type="NCBI Taxonomy" id="2771"/>
    <lineage>
        <taxon>Eukaryota</taxon>
        <taxon>Rhodophyta</taxon>
        <taxon>Bangiophyceae</taxon>
        <taxon>Cyanidiales</taxon>
        <taxon>Cyanidiaceae</taxon>
        <taxon>Cyanidium</taxon>
    </lineage>
</organism>
<evidence type="ECO:0000313" key="2">
    <source>
        <dbReference type="EMBL" id="KAK4535648.1"/>
    </source>
</evidence>
<evidence type="ECO:0000256" key="1">
    <source>
        <dbReference type="SAM" id="MobiDB-lite"/>
    </source>
</evidence>
<evidence type="ECO:0000313" key="3">
    <source>
        <dbReference type="Proteomes" id="UP001301350"/>
    </source>
</evidence>